<evidence type="ECO:0000313" key="2">
    <source>
        <dbReference type="Proteomes" id="UP001232117"/>
    </source>
</evidence>
<reference evidence="1 2" key="1">
    <citation type="submission" date="2022-02" db="EMBL/GenBank/DDBJ databases">
        <authorList>
            <person name="Cha I.-T."/>
            <person name="Lee K.-E."/>
            <person name="Park S.-J."/>
        </authorList>
    </citation>
    <scope>NUCLEOTIDE SEQUENCE [LARGE SCALE GENOMIC DNA]</scope>
    <source>
        <strain evidence="1 2">K3R-10</strain>
    </source>
</reference>
<keyword evidence="2" id="KW-1185">Reference proteome</keyword>
<name>A0ABY8N4S7_9FLAO</name>
<protein>
    <submittedName>
        <fullName evidence="1">Uncharacterized protein</fullName>
    </submittedName>
</protein>
<evidence type="ECO:0000313" key="1">
    <source>
        <dbReference type="EMBL" id="WGK94259.1"/>
    </source>
</evidence>
<sequence length="89" mass="10311">MAFKQGNNFGSKSKRGKAKINKELKDFLEVLTFEALEQIEIDKLTNSEKLKFINYSLPYLLNRLQAVDLNSDTENNLFKPVVINMADWK</sequence>
<dbReference type="Proteomes" id="UP001232117">
    <property type="component" value="Chromosome"/>
</dbReference>
<proteinExistence type="predicted"/>
<dbReference type="EMBL" id="CP092332">
    <property type="protein sequence ID" value="WGK94259.1"/>
    <property type="molecule type" value="Genomic_DNA"/>
</dbReference>
<organism evidence="1 2">
    <name type="scientific">Flavobacterium keumense</name>
    <dbReference type="NCBI Taxonomy" id="1306518"/>
    <lineage>
        <taxon>Bacteria</taxon>
        <taxon>Pseudomonadati</taxon>
        <taxon>Bacteroidota</taxon>
        <taxon>Flavobacteriia</taxon>
        <taxon>Flavobacteriales</taxon>
        <taxon>Flavobacteriaceae</taxon>
        <taxon>Flavobacterium</taxon>
    </lineage>
</organism>
<accession>A0ABY8N4S7</accession>
<reference evidence="1 2" key="2">
    <citation type="submission" date="2023-06" db="EMBL/GenBank/DDBJ databases">
        <title>Complete Genome Sequence of Flavobacterium keumense K3R-10.</title>
        <authorList>
            <person name="Jeong H."/>
            <person name="Jhang S.Y."/>
            <person name="Kim J.N."/>
        </authorList>
    </citation>
    <scope>NUCLEOTIDE SEQUENCE [LARGE SCALE GENOMIC DNA]</scope>
    <source>
        <strain evidence="1 2">K3R-10</strain>
    </source>
</reference>
<gene>
    <name evidence="1" type="ORF">MG292_09250</name>
</gene>
<dbReference type="RefSeq" id="WP_264533014.1">
    <property type="nucleotide sequence ID" value="NZ_CP092332.1"/>
</dbReference>